<dbReference type="PANTHER" id="PTHR17224:SF1">
    <property type="entry name" value="PEPTIDYL-TRNA HYDROLASE"/>
    <property type="match status" value="1"/>
</dbReference>
<evidence type="ECO:0000256" key="5">
    <source>
        <dbReference type="ARBA" id="ARBA00038063"/>
    </source>
</evidence>
<dbReference type="OrthoDB" id="9800507at2"/>
<dbReference type="PATRIC" id="fig|1265861.3.peg.2208"/>
<gene>
    <name evidence="8" type="primary">pth</name>
    <name evidence="11" type="ORF">BCAMP_11215</name>
</gene>
<sequence>MKMIVGLGNVGKKYEGTRHNIGFMVVDELNQRLGGTFKLTKYNGSVSTVLFKGVKVMLVKPTTFMNESGLCIRQLADYYEIALEDIVVIYDDLDLPIGQLRLRQKGSAGGHNGIKSTIQHLGTQNFKRIKVGITRPIDGNIVNWVLGRFSKAEQTEVDVAIKTAADASQSWLATDFIKAMNQYNQTSI</sequence>
<dbReference type="InterPro" id="IPR036416">
    <property type="entry name" value="Pept_tRNA_hydro_sf"/>
</dbReference>
<dbReference type="RefSeq" id="WP_035315468.1">
    <property type="nucleotide sequence ID" value="NZ_AODH01000049.1"/>
</dbReference>
<dbReference type="Proteomes" id="UP000019243">
    <property type="component" value="Unassembled WGS sequence"/>
</dbReference>
<dbReference type="Pfam" id="PF01195">
    <property type="entry name" value="Pept_tRNA_hydro"/>
    <property type="match status" value="1"/>
</dbReference>
<evidence type="ECO:0000256" key="2">
    <source>
        <dbReference type="ARBA" id="ARBA00022555"/>
    </source>
</evidence>
<proteinExistence type="inferred from homology"/>
<dbReference type="STRING" id="1265861.BCAMP_11215"/>
<dbReference type="InterPro" id="IPR001328">
    <property type="entry name" value="Pept_tRNA_hydro"/>
</dbReference>
<accession>W7CGH6</accession>
<dbReference type="GO" id="GO:0006515">
    <property type="term" value="P:protein quality control for misfolded or incompletely synthesized proteins"/>
    <property type="evidence" value="ECO:0007669"/>
    <property type="project" value="UniProtKB-UniRule"/>
</dbReference>
<comment type="caution">
    <text evidence="11">The sequence shown here is derived from an EMBL/GenBank/DDBJ whole genome shotgun (WGS) entry which is preliminary data.</text>
</comment>
<dbReference type="PROSITE" id="PS01196">
    <property type="entry name" value="PEPT_TRNA_HYDROL_2"/>
    <property type="match status" value="1"/>
</dbReference>
<evidence type="ECO:0000256" key="8">
    <source>
        <dbReference type="HAMAP-Rule" id="MF_00083"/>
    </source>
</evidence>
<evidence type="ECO:0000256" key="6">
    <source>
        <dbReference type="ARBA" id="ARBA00048707"/>
    </source>
</evidence>
<dbReference type="EC" id="3.1.1.29" evidence="1 8"/>
<name>W7CGH6_9LIST</name>
<evidence type="ECO:0000256" key="9">
    <source>
        <dbReference type="RuleBase" id="RU000673"/>
    </source>
</evidence>
<keyword evidence="12" id="KW-1185">Reference proteome</keyword>
<keyword evidence="3 8" id="KW-0378">Hydrolase</keyword>
<feature type="site" description="Stabilizes the basic form of H active site to accept a proton" evidence="8">
    <location>
        <position position="91"/>
    </location>
</feature>
<evidence type="ECO:0000313" key="11">
    <source>
        <dbReference type="EMBL" id="EUJ36065.1"/>
    </source>
</evidence>
<dbReference type="InterPro" id="IPR018171">
    <property type="entry name" value="Pept_tRNA_hydro_CS"/>
</dbReference>
<comment type="function">
    <text evidence="8">Catalyzes the release of premature peptidyl moieties from peptidyl-tRNA molecules trapped in stalled 50S ribosomal subunits, and thus maintains levels of free tRNAs and 50S ribosomes.</text>
</comment>
<dbReference type="PANTHER" id="PTHR17224">
    <property type="entry name" value="PEPTIDYL-TRNA HYDROLASE"/>
    <property type="match status" value="1"/>
</dbReference>
<protein>
    <recommendedName>
        <fullName evidence="7 8">Peptidyl-tRNA hydrolase</fullName>
        <shortName evidence="8">Pth</shortName>
        <ecNumber evidence="1 8">3.1.1.29</ecNumber>
    </recommendedName>
</protein>
<feature type="binding site" evidence="8">
    <location>
        <position position="14"/>
    </location>
    <ligand>
        <name>tRNA</name>
        <dbReference type="ChEBI" id="CHEBI:17843"/>
    </ligand>
</feature>
<comment type="subcellular location">
    <subcellularLocation>
        <location evidence="8">Cytoplasm</location>
    </subcellularLocation>
</comment>
<feature type="active site" description="Proton acceptor" evidence="8">
    <location>
        <position position="19"/>
    </location>
</feature>
<feature type="binding site" evidence="8">
    <location>
        <position position="112"/>
    </location>
    <ligand>
        <name>tRNA</name>
        <dbReference type="ChEBI" id="CHEBI:17843"/>
    </ligand>
</feature>
<organism evidence="11 12">
    <name type="scientific">Brochothrix campestris FSL F6-1037</name>
    <dbReference type="NCBI Taxonomy" id="1265861"/>
    <lineage>
        <taxon>Bacteria</taxon>
        <taxon>Bacillati</taxon>
        <taxon>Bacillota</taxon>
        <taxon>Bacilli</taxon>
        <taxon>Bacillales</taxon>
        <taxon>Listeriaceae</taxon>
        <taxon>Brochothrix</taxon>
    </lineage>
</organism>
<dbReference type="GO" id="GO:0000049">
    <property type="term" value="F:tRNA binding"/>
    <property type="evidence" value="ECO:0007669"/>
    <property type="project" value="UniProtKB-UniRule"/>
</dbReference>
<keyword evidence="8" id="KW-0963">Cytoplasm</keyword>
<comment type="catalytic activity">
    <reaction evidence="6 8 9">
        <text>an N-acyl-L-alpha-aminoacyl-tRNA + H2O = an N-acyl-L-amino acid + a tRNA + H(+)</text>
        <dbReference type="Rhea" id="RHEA:54448"/>
        <dbReference type="Rhea" id="RHEA-COMP:10123"/>
        <dbReference type="Rhea" id="RHEA-COMP:13883"/>
        <dbReference type="ChEBI" id="CHEBI:15377"/>
        <dbReference type="ChEBI" id="CHEBI:15378"/>
        <dbReference type="ChEBI" id="CHEBI:59874"/>
        <dbReference type="ChEBI" id="CHEBI:78442"/>
        <dbReference type="ChEBI" id="CHEBI:138191"/>
        <dbReference type="EC" id="3.1.1.29"/>
    </reaction>
</comment>
<evidence type="ECO:0000256" key="10">
    <source>
        <dbReference type="RuleBase" id="RU004320"/>
    </source>
</evidence>
<dbReference type="GO" id="GO:0004045">
    <property type="term" value="F:peptidyl-tRNA hydrolase activity"/>
    <property type="evidence" value="ECO:0007669"/>
    <property type="project" value="UniProtKB-UniRule"/>
</dbReference>
<keyword evidence="2 8" id="KW-0820">tRNA-binding</keyword>
<dbReference type="SUPFAM" id="SSF53178">
    <property type="entry name" value="Peptidyl-tRNA hydrolase-like"/>
    <property type="match status" value="1"/>
</dbReference>
<comment type="similarity">
    <text evidence="5 8 10">Belongs to the PTH family.</text>
</comment>
<evidence type="ECO:0000256" key="1">
    <source>
        <dbReference type="ARBA" id="ARBA00013260"/>
    </source>
</evidence>
<dbReference type="CDD" id="cd00462">
    <property type="entry name" value="PTH"/>
    <property type="match status" value="1"/>
</dbReference>
<evidence type="ECO:0000256" key="4">
    <source>
        <dbReference type="ARBA" id="ARBA00022884"/>
    </source>
</evidence>
<keyword evidence="4 8" id="KW-0694">RNA-binding</keyword>
<comment type="function">
    <text evidence="8">Hydrolyzes ribosome-free peptidyl-tRNAs (with 1 or more amino acids incorporated), which drop off the ribosome during protein synthesis, or as a result of ribosome stalling.</text>
</comment>
<evidence type="ECO:0000256" key="3">
    <source>
        <dbReference type="ARBA" id="ARBA00022801"/>
    </source>
</evidence>
<dbReference type="PROSITE" id="PS01195">
    <property type="entry name" value="PEPT_TRNA_HYDROL_1"/>
    <property type="match status" value="1"/>
</dbReference>
<comment type="subunit">
    <text evidence="8">Monomer.</text>
</comment>
<dbReference type="GO" id="GO:0005737">
    <property type="term" value="C:cytoplasm"/>
    <property type="evidence" value="ECO:0007669"/>
    <property type="project" value="UniProtKB-SubCell"/>
</dbReference>
<dbReference type="HAMAP" id="MF_00083">
    <property type="entry name" value="Pept_tRNA_hydro_bact"/>
    <property type="match status" value="1"/>
</dbReference>
<evidence type="ECO:0000256" key="7">
    <source>
        <dbReference type="ARBA" id="ARBA00050038"/>
    </source>
</evidence>
<dbReference type="GO" id="GO:0072344">
    <property type="term" value="P:rescue of stalled ribosome"/>
    <property type="evidence" value="ECO:0007669"/>
    <property type="project" value="UniProtKB-UniRule"/>
</dbReference>
<feature type="binding site" evidence="8">
    <location>
        <position position="64"/>
    </location>
    <ligand>
        <name>tRNA</name>
        <dbReference type="ChEBI" id="CHEBI:17843"/>
    </ligand>
</feature>
<dbReference type="AlphaFoldDB" id="W7CGH6"/>
<dbReference type="EMBL" id="AODH01000049">
    <property type="protein sequence ID" value="EUJ36065.1"/>
    <property type="molecule type" value="Genomic_DNA"/>
</dbReference>
<reference evidence="11 12" key="1">
    <citation type="submission" date="2012-12" db="EMBL/GenBank/DDBJ databases">
        <title>Novel taxa of Listeriaceae from agricultural environments in the United States.</title>
        <authorList>
            <person name="den Bakker H.C."/>
            <person name="Allred A."/>
            <person name="Warchocki S."/>
            <person name="Wright E.M."/>
            <person name="Burrell A."/>
            <person name="Nightingale K.K."/>
            <person name="Kephart D."/>
            <person name="Wiedmann M."/>
        </authorList>
    </citation>
    <scope>NUCLEOTIDE SEQUENCE [LARGE SCALE GENOMIC DNA]</scope>
    <source>
        <strain evidence="11 12">FSL F6-1037</strain>
    </source>
</reference>
<feature type="site" description="Discriminates between blocked and unblocked aminoacyl-tRNA" evidence="8">
    <location>
        <position position="9"/>
    </location>
</feature>
<dbReference type="FunFam" id="3.40.50.1470:FF:000001">
    <property type="entry name" value="Peptidyl-tRNA hydrolase"/>
    <property type="match status" value="1"/>
</dbReference>
<feature type="binding site" evidence="8">
    <location>
        <position position="66"/>
    </location>
    <ligand>
        <name>tRNA</name>
        <dbReference type="ChEBI" id="CHEBI:17843"/>
    </ligand>
</feature>
<dbReference type="Gene3D" id="3.40.50.1470">
    <property type="entry name" value="Peptidyl-tRNA hydrolase"/>
    <property type="match status" value="1"/>
</dbReference>
<evidence type="ECO:0000313" key="12">
    <source>
        <dbReference type="Proteomes" id="UP000019243"/>
    </source>
</evidence>
<dbReference type="NCBIfam" id="TIGR00447">
    <property type="entry name" value="pth"/>
    <property type="match status" value="1"/>
</dbReference>